<keyword evidence="2" id="KW-1185">Reference proteome</keyword>
<dbReference type="PANTHER" id="PTHR34235:SF3">
    <property type="entry name" value="SLR1203 PROTEIN"/>
    <property type="match status" value="1"/>
</dbReference>
<evidence type="ECO:0000313" key="1">
    <source>
        <dbReference type="EMBL" id="AKV70056.1"/>
    </source>
</evidence>
<gene>
    <name evidence="1" type="ORF">VL20_5206</name>
</gene>
<accession>A0A0K1S7T4</accession>
<sequence length="168" mass="19048">MIQSRLTIIEAIMTTKSELYEQDFQLWLITTIGQLEQGDFQALDVSHLVEELKELGKSDKNALEGNLMILLAHLLKLKVQSSVPESMKSSWYSSIVEHRERVIALLENTPSLKSHLAIAIDKTYPKGRKIAIKESKLADFGIAIPPEETYPLDCPFSLEQILDEDFYA</sequence>
<protein>
    <recommendedName>
        <fullName evidence="3">DUF29 domain-containing protein</fullName>
    </recommendedName>
</protein>
<dbReference type="EMBL" id="CP011339">
    <property type="protein sequence ID" value="AKV70056.1"/>
    <property type="molecule type" value="Genomic_DNA"/>
</dbReference>
<dbReference type="KEGG" id="mpk:VL20_5206"/>
<proteinExistence type="predicted"/>
<reference evidence="1 2" key="1">
    <citation type="journal article" date="2016" name="Stand. Genomic Sci.">
        <title>Complete genome sequence and genomic characterization of Microcystis panniformis FACHB 1757 by third-generation sequencing.</title>
        <authorList>
            <person name="Zhang J.Y."/>
            <person name="Guan R."/>
            <person name="Zhang H.J."/>
            <person name="Li H."/>
            <person name="Xiao P."/>
            <person name="Yu G.L."/>
            <person name="Du L."/>
            <person name="Cao D.M."/>
            <person name="Zhu B.C."/>
            <person name="Li R.H."/>
            <person name="Lu Z.H."/>
        </authorList>
    </citation>
    <scope>NUCLEOTIDE SEQUENCE [LARGE SCALE GENOMIC DNA]</scope>
    <source>
        <strain evidence="1 2">FACHB-1757</strain>
    </source>
</reference>
<evidence type="ECO:0000313" key="2">
    <source>
        <dbReference type="Proteomes" id="UP000068167"/>
    </source>
</evidence>
<dbReference type="AlphaFoldDB" id="A0A0K1S7T4"/>
<dbReference type="Gene3D" id="1.20.1220.20">
    <property type="entry name" value="Uncharcterised protein PF01724"/>
    <property type="match status" value="1"/>
</dbReference>
<dbReference type="InterPro" id="IPR002636">
    <property type="entry name" value="DUF29"/>
</dbReference>
<dbReference type="Pfam" id="PF01724">
    <property type="entry name" value="DUF29"/>
    <property type="match status" value="1"/>
</dbReference>
<name>A0A0K1S7T4_9CHRO</name>
<dbReference type="PATRIC" id="fig|1638788.3.peg.5252"/>
<evidence type="ECO:0008006" key="3">
    <source>
        <dbReference type="Google" id="ProtNLM"/>
    </source>
</evidence>
<dbReference type="PANTHER" id="PTHR34235">
    <property type="entry name" value="SLR1203 PROTEIN-RELATED"/>
    <property type="match status" value="1"/>
</dbReference>
<organism evidence="1 2">
    <name type="scientific">Microcystis panniformis FACHB-1757</name>
    <dbReference type="NCBI Taxonomy" id="1638788"/>
    <lineage>
        <taxon>Bacteria</taxon>
        <taxon>Bacillati</taxon>
        <taxon>Cyanobacteriota</taxon>
        <taxon>Cyanophyceae</taxon>
        <taxon>Oscillatoriophycideae</taxon>
        <taxon>Chroococcales</taxon>
        <taxon>Microcystaceae</taxon>
        <taxon>Microcystis</taxon>
    </lineage>
</organism>
<dbReference type="Proteomes" id="UP000068167">
    <property type="component" value="Chromosome"/>
</dbReference>